<dbReference type="OrthoDB" id="3855032at2"/>
<comment type="caution">
    <text evidence="3">The sequence shown here is derived from an EMBL/GenBank/DDBJ whole genome shotgun (WGS) entry which is preliminary data.</text>
</comment>
<gene>
    <name evidence="3" type="ORF">CA54_46730</name>
</gene>
<keyword evidence="2" id="KW-1133">Transmembrane helix</keyword>
<proteinExistence type="predicted"/>
<evidence type="ECO:0000256" key="1">
    <source>
        <dbReference type="SAM" id="MobiDB-lite"/>
    </source>
</evidence>
<dbReference type="RefSeq" id="WP_146373125.1">
    <property type="nucleotide sequence ID" value="NZ_SJPP01000002.1"/>
</dbReference>
<dbReference type="Proteomes" id="UP000320735">
    <property type="component" value="Unassembled WGS sequence"/>
</dbReference>
<keyword evidence="2" id="KW-0812">Transmembrane</keyword>
<organism evidence="3 4">
    <name type="scientific">Symmachiella macrocystis</name>
    <dbReference type="NCBI Taxonomy" id="2527985"/>
    <lineage>
        <taxon>Bacteria</taxon>
        <taxon>Pseudomonadati</taxon>
        <taxon>Planctomycetota</taxon>
        <taxon>Planctomycetia</taxon>
        <taxon>Planctomycetales</taxon>
        <taxon>Planctomycetaceae</taxon>
        <taxon>Symmachiella</taxon>
    </lineage>
</organism>
<feature type="transmembrane region" description="Helical" evidence="2">
    <location>
        <begin position="154"/>
        <end position="181"/>
    </location>
</feature>
<evidence type="ECO:0000313" key="3">
    <source>
        <dbReference type="EMBL" id="TWU09431.1"/>
    </source>
</evidence>
<dbReference type="AlphaFoldDB" id="A0A5C6BD43"/>
<keyword evidence="4" id="KW-1185">Reference proteome</keyword>
<evidence type="ECO:0000256" key="2">
    <source>
        <dbReference type="SAM" id="Phobius"/>
    </source>
</evidence>
<dbReference type="EMBL" id="SJPP01000002">
    <property type="protein sequence ID" value="TWU09431.1"/>
    <property type="molecule type" value="Genomic_DNA"/>
</dbReference>
<accession>A0A5C6BD43</accession>
<evidence type="ECO:0000313" key="4">
    <source>
        <dbReference type="Proteomes" id="UP000320735"/>
    </source>
</evidence>
<feature type="region of interest" description="Disordered" evidence="1">
    <location>
        <begin position="70"/>
        <end position="92"/>
    </location>
</feature>
<feature type="transmembrane region" description="Helical" evidence="2">
    <location>
        <begin position="103"/>
        <end position="134"/>
    </location>
</feature>
<reference evidence="3 4" key="1">
    <citation type="submission" date="2019-02" db="EMBL/GenBank/DDBJ databases">
        <title>Deep-cultivation of Planctomycetes and their phenomic and genomic characterization uncovers novel biology.</title>
        <authorList>
            <person name="Wiegand S."/>
            <person name="Jogler M."/>
            <person name="Boedeker C."/>
            <person name="Pinto D."/>
            <person name="Vollmers J."/>
            <person name="Rivas-Marin E."/>
            <person name="Kohn T."/>
            <person name="Peeters S.H."/>
            <person name="Heuer A."/>
            <person name="Rast P."/>
            <person name="Oberbeckmann S."/>
            <person name="Bunk B."/>
            <person name="Jeske O."/>
            <person name="Meyerdierks A."/>
            <person name="Storesund J.E."/>
            <person name="Kallscheuer N."/>
            <person name="Luecker S."/>
            <person name="Lage O.M."/>
            <person name="Pohl T."/>
            <person name="Merkel B.J."/>
            <person name="Hornburger P."/>
            <person name="Mueller R.-W."/>
            <person name="Bruemmer F."/>
            <person name="Labrenz M."/>
            <person name="Spormann A.M."/>
            <person name="Op Den Camp H."/>
            <person name="Overmann J."/>
            <person name="Amann R."/>
            <person name="Jetten M.S.M."/>
            <person name="Mascher T."/>
            <person name="Medema M.H."/>
            <person name="Devos D.P."/>
            <person name="Kaster A.-K."/>
            <person name="Ovreas L."/>
            <person name="Rohde M."/>
            <person name="Galperin M.Y."/>
            <person name="Jogler C."/>
        </authorList>
    </citation>
    <scope>NUCLEOTIDE SEQUENCE [LARGE SCALE GENOMIC DNA]</scope>
    <source>
        <strain evidence="3 4">CA54</strain>
    </source>
</reference>
<keyword evidence="2" id="KW-0472">Membrane</keyword>
<sequence length="200" mass="21401">MNVSTVSLRCPMCTVLLNINPEIAAERFNCPKCGKPIRIRQIDPDEDILVSSTDPSDLYLNVDNPLPPQQDAERLSSSSVEPVAEPFSSKRRRRAISPPNHHGLAVIAGAFRVTGVVVWIMTLVGLAMSVSGVFGTLSTESAMGVAFFSMSTLAYTMTCGVAGFCIGLVLVAIGSLIRLIVGMADDVHFLSSTTAQEDEL</sequence>
<protein>
    <submittedName>
        <fullName evidence="3">Uncharacterized protein</fullName>
    </submittedName>
</protein>
<name>A0A5C6BD43_9PLAN</name>